<evidence type="ECO:0000256" key="5">
    <source>
        <dbReference type="ARBA" id="ARBA00022777"/>
    </source>
</evidence>
<keyword evidence="3" id="KW-0597">Phosphoprotein</keyword>
<dbReference type="CDD" id="cd00082">
    <property type="entry name" value="HisKA"/>
    <property type="match status" value="1"/>
</dbReference>
<keyword evidence="5 9" id="KW-0418">Kinase</keyword>
<dbReference type="Pfam" id="PF12860">
    <property type="entry name" value="PAS_7"/>
    <property type="match status" value="2"/>
</dbReference>
<evidence type="ECO:0000256" key="7">
    <source>
        <dbReference type="SAM" id="Phobius"/>
    </source>
</evidence>
<dbReference type="InterPro" id="IPR003594">
    <property type="entry name" value="HATPase_dom"/>
</dbReference>
<keyword evidence="6" id="KW-0902">Two-component regulatory system</keyword>
<evidence type="ECO:0000256" key="6">
    <source>
        <dbReference type="ARBA" id="ARBA00023012"/>
    </source>
</evidence>
<dbReference type="InterPro" id="IPR035965">
    <property type="entry name" value="PAS-like_dom_sf"/>
</dbReference>
<dbReference type="Gene3D" id="1.10.287.130">
    <property type="match status" value="1"/>
</dbReference>
<dbReference type="InterPro" id="IPR000014">
    <property type="entry name" value="PAS"/>
</dbReference>
<accession>A0ABN1MAQ5</accession>
<feature type="domain" description="Histidine kinase" evidence="8">
    <location>
        <begin position="582"/>
        <end position="797"/>
    </location>
</feature>
<organism evidence="9 10">
    <name type="scientific">Sphingopyxis soli</name>
    <dbReference type="NCBI Taxonomy" id="592051"/>
    <lineage>
        <taxon>Bacteria</taxon>
        <taxon>Pseudomonadati</taxon>
        <taxon>Pseudomonadota</taxon>
        <taxon>Alphaproteobacteria</taxon>
        <taxon>Sphingomonadales</taxon>
        <taxon>Sphingomonadaceae</taxon>
        <taxon>Sphingopyxis</taxon>
    </lineage>
</organism>
<dbReference type="SUPFAM" id="SSF47384">
    <property type="entry name" value="Homodimeric domain of signal transducing histidine kinase"/>
    <property type="match status" value="1"/>
</dbReference>
<reference evidence="9 10" key="1">
    <citation type="journal article" date="2019" name="Int. J. Syst. Evol. Microbiol.">
        <title>The Global Catalogue of Microorganisms (GCM) 10K type strain sequencing project: providing services to taxonomists for standard genome sequencing and annotation.</title>
        <authorList>
            <consortium name="The Broad Institute Genomics Platform"/>
            <consortium name="The Broad Institute Genome Sequencing Center for Infectious Disease"/>
            <person name="Wu L."/>
            <person name="Ma J."/>
        </authorList>
    </citation>
    <scope>NUCLEOTIDE SEQUENCE [LARGE SCALE GENOMIC DNA]</scope>
    <source>
        <strain evidence="9 10">JCM 15910</strain>
    </source>
</reference>
<evidence type="ECO:0000256" key="3">
    <source>
        <dbReference type="ARBA" id="ARBA00022553"/>
    </source>
</evidence>
<gene>
    <name evidence="9" type="ORF">GCM10009115_29050</name>
</gene>
<dbReference type="Pfam" id="PF00512">
    <property type="entry name" value="HisKA"/>
    <property type="match status" value="1"/>
</dbReference>
<dbReference type="EMBL" id="BAAAFE010000009">
    <property type="protein sequence ID" value="GAA0866411.1"/>
    <property type="molecule type" value="Genomic_DNA"/>
</dbReference>
<keyword evidence="7" id="KW-1133">Transmembrane helix</keyword>
<dbReference type="SMART" id="SM00388">
    <property type="entry name" value="HisKA"/>
    <property type="match status" value="1"/>
</dbReference>
<dbReference type="SMART" id="SM00387">
    <property type="entry name" value="HATPase_c"/>
    <property type="match status" value="1"/>
</dbReference>
<dbReference type="InterPro" id="IPR036890">
    <property type="entry name" value="HATPase_C_sf"/>
</dbReference>
<dbReference type="InterPro" id="IPR050736">
    <property type="entry name" value="Sensor_HK_Regulatory"/>
</dbReference>
<dbReference type="CDD" id="cd00075">
    <property type="entry name" value="HATPase"/>
    <property type="match status" value="1"/>
</dbReference>
<dbReference type="SUPFAM" id="SSF55785">
    <property type="entry name" value="PYP-like sensor domain (PAS domain)"/>
    <property type="match status" value="3"/>
</dbReference>
<protein>
    <recommendedName>
        <fullName evidence="2">histidine kinase</fullName>
        <ecNumber evidence="2">2.7.13.3</ecNumber>
    </recommendedName>
</protein>
<dbReference type="InterPro" id="IPR036097">
    <property type="entry name" value="HisK_dim/P_sf"/>
</dbReference>
<proteinExistence type="predicted"/>
<evidence type="ECO:0000259" key="8">
    <source>
        <dbReference type="PROSITE" id="PS50109"/>
    </source>
</evidence>
<dbReference type="GO" id="GO:0016301">
    <property type="term" value="F:kinase activity"/>
    <property type="evidence" value="ECO:0007669"/>
    <property type="project" value="UniProtKB-KW"/>
</dbReference>
<dbReference type="Proteomes" id="UP001500738">
    <property type="component" value="Unassembled WGS sequence"/>
</dbReference>
<keyword evidence="10" id="KW-1185">Reference proteome</keyword>
<sequence>MNGVWRSFPFQTMQLSPGALFAIGLFAALWLLAGLWAIGRGVAMQRRSAFIAGQTDRLASLVEASPQLPVIVRPDWRIEAAERLSRWLGLAQGPRNFDELRGIDAGLDHAGHEQLRQAILGAQRGAKPFTLSLKPLGSARTIIVHGAAAPQAVGGAGSVLLWLSDATEGQHALAQARRERDEAMAAFEALSGLIEAAPFPMWFREADMRLALVNAAYVRAVEATSAATVIEEGVELCEPVAGISATDAAEAARTAGAAQQRTVPVTIEGERRIMRVVDVPLAAEGGRVFGIAGYAIDIQELESERGAHRRFVRTQRELLDRLSAAVAQFGPDQGLVFANQPFRRLFALSAEDVSEGRSFARSLDLWREGGRTPEVRDYPEWRQAHVDWFAKPDASEEDWLLRDGTHLHVVAQPTPDGGLLLIAEDRTEQVQLAGARDTLLRVRTATFDNLFEAIAVFAPDGRLHLWNQRFRRLWNIDEHILAGHPRVDTLMGGLADRLAKPSQISVMQEVIRAATLERTQRVGEIRFADGRHFDFASIPLPDGNALLIMLDITASRKMEGALRERNEALEAADKVKTAFLSRMSYELRTPLTSIGGFGEMLQSGYAGELPVAAKAYIDAIMDSVAVLGRQIDNVLDLAQGEAGTLAVERAPVDVRALLDKALAEAKPFAAAEKIELAGQLSTTLGTIEGDAPRLARLVAGLLDNAIRFTAPARRNGGRVLLHADGDDKGIEVVVSDNGPGMPDAVAAITRGTQAGTQSGGIGLALARQLVAAHGGTMEVLSEKGQGTLVRVSLPRGG</sequence>
<keyword evidence="7" id="KW-0472">Membrane</keyword>
<dbReference type="EC" id="2.7.13.3" evidence="2"/>
<dbReference type="Pfam" id="PF02518">
    <property type="entry name" value="HATPase_c"/>
    <property type="match status" value="1"/>
</dbReference>
<dbReference type="PANTHER" id="PTHR43711:SF1">
    <property type="entry name" value="HISTIDINE KINASE 1"/>
    <property type="match status" value="1"/>
</dbReference>
<dbReference type="PANTHER" id="PTHR43711">
    <property type="entry name" value="TWO-COMPONENT HISTIDINE KINASE"/>
    <property type="match status" value="1"/>
</dbReference>
<dbReference type="InterPro" id="IPR005467">
    <property type="entry name" value="His_kinase_dom"/>
</dbReference>
<evidence type="ECO:0000256" key="2">
    <source>
        <dbReference type="ARBA" id="ARBA00012438"/>
    </source>
</evidence>
<name>A0ABN1MAQ5_9SPHN</name>
<comment type="catalytic activity">
    <reaction evidence="1">
        <text>ATP + protein L-histidine = ADP + protein N-phospho-L-histidine.</text>
        <dbReference type="EC" id="2.7.13.3"/>
    </reaction>
</comment>
<keyword evidence="4" id="KW-0808">Transferase</keyword>
<evidence type="ECO:0000313" key="10">
    <source>
        <dbReference type="Proteomes" id="UP001500738"/>
    </source>
</evidence>
<dbReference type="Gene3D" id="3.30.450.20">
    <property type="entry name" value="PAS domain"/>
    <property type="match status" value="2"/>
</dbReference>
<feature type="transmembrane region" description="Helical" evidence="7">
    <location>
        <begin position="20"/>
        <end position="38"/>
    </location>
</feature>
<dbReference type="SUPFAM" id="SSF55874">
    <property type="entry name" value="ATPase domain of HSP90 chaperone/DNA topoisomerase II/histidine kinase"/>
    <property type="match status" value="1"/>
</dbReference>
<dbReference type="PRINTS" id="PR00344">
    <property type="entry name" value="BCTRLSENSOR"/>
</dbReference>
<dbReference type="InterPro" id="IPR004358">
    <property type="entry name" value="Sig_transdc_His_kin-like_C"/>
</dbReference>
<keyword evidence="7" id="KW-0812">Transmembrane</keyword>
<dbReference type="PROSITE" id="PS50109">
    <property type="entry name" value="HIS_KIN"/>
    <property type="match status" value="1"/>
</dbReference>
<evidence type="ECO:0000256" key="1">
    <source>
        <dbReference type="ARBA" id="ARBA00000085"/>
    </source>
</evidence>
<comment type="caution">
    <text evidence="9">The sequence shown here is derived from an EMBL/GenBank/DDBJ whole genome shotgun (WGS) entry which is preliminary data.</text>
</comment>
<evidence type="ECO:0000313" key="9">
    <source>
        <dbReference type="EMBL" id="GAA0866411.1"/>
    </source>
</evidence>
<dbReference type="InterPro" id="IPR003661">
    <property type="entry name" value="HisK_dim/P_dom"/>
</dbReference>
<dbReference type="Gene3D" id="3.30.565.10">
    <property type="entry name" value="Histidine kinase-like ATPase, C-terminal domain"/>
    <property type="match status" value="1"/>
</dbReference>
<dbReference type="SMART" id="SM00091">
    <property type="entry name" value="PAS"/>
    <property type="match status" value="3"/>
</dbReference>
<evidence type="ECO:0000256" key="4">
    <source>
        <dbReference type="ARBA" id="ARBA00022679"/>
    </source>
</evidence>